<reference evidence="9 10" key="1">
    <citation type="journal article" date="2021" name="Elife">
        <title>Chloroplast acquisition without the gene transfer in kleptoplastic sea slugs, Plakobranchus ocellatus.</title>
        <authorList>
            <person name="Maeda T."/>
            <person name="Takahashi S."/>
            <person name="Yoshida T."/>
            <person name="Shimamura S."/>
            <person name="Takaki Y."/>
            <person name="Nagai Y."/>
            <person name="Toyoda A."/>
            <person name="Suzuki Y."/>
            <person name="Arimoto A."/>
            <person name="Ishii H."/>
            <person name="Satoh N."/>
            <person name="Nishiyama T."/>
            <person name="Hasebe M."/>
            <person name="Maruyama T."/>
            <person name="Minagawa J."/>
            <person name="Obokata J."/>
            <person name="Shigenobu S."/>
        </authorList>
    </citation>
    <scope>NUCLEOTIDE SEQUENCE [LARGE SCALE GENOMIC DNA]</scope>
</reference>
<evidence type="ECO:0000259" key="8">
    <source>
        <dbReference type="Pfam" id="PF13359"/>
    </source>
</evidence>
<keyword evidence="4" id="KW-0540">Nuclease</keyword>
<organism evidence="9 10">
    <name type="scientific">Elysia marginata</name>
    <dbReference type="NCBI Taxonomy" id="1093978"/>
    <lineage>
        <taxon>Eukaryota</taxon>
        <taxon>Metazoa</taxon>
        <taxon>Spiralia</taxon>
        <taxon>Lophotrochozoa</taxon>
        <taxon>Mollusca</taxon>
        <taxon>Gastropoda</taxon>
        <taxon>Heterobranchia</taxon>
        <taxon>Euthyneura</taxon>
        <taxon>Panpulmonata</taxon>
        <taxon>Sacoglossa</taxon>
        <taxon>Placobranchoidea</taxon>
        <taxon>Plakobranchidae</taxon>
        <taxon>Elysia</taxon>
    </lineage>
</organism>
<dbReference type="InterPro" id="IPR045249">
    <property type="entry name" value="HARBI1-like"/>
</dbReference>
<evidence type="ECO:0000256" key="4">
    <source>
        <dbReference type="ARBA" id="ARBA00022722"/>
    </source>
</evidence>
<proteinExistence type="inferred from homology"/>
<accession>A0AAV4HNQ3</accession>
<keyword evidence="6" id="KW-0378">Hydrolase</keyword>
<comment type="cofactor">
    <cofactor evidence="1">
        <name>a divalent metal cation</name>
        <dbReference type="ChEBI" id="CHEBI:60240"/>
    </cofactor>
</comment>
<name>A0AAV4HNQ3_9GAST</name>
<comment type="similarity">
    <text evidence="3">Belongs to the HARBI1 family.</text>
</comment>
<evidence type="ECO:0000256" key="7">
    <source>
        <dbReference type="ARBA" id="ARBA00023242"/>
    </source>
</evidence>
<feature type="domain" description="DDE Tnp4" evidence="8">
    <location>
        <begin position="231"/>
        <end position="383"/>
    </location>
</feature>
<evidence type="ECO:0000313" key="10">
    <source>
        <dbReference type="Proteomes" id="UP000762676"/>
    </source>
</evidence>
<dbReference type="GO" id="GO:0046872">
    <property type="term" value="F:metal ion binding"/>
    <property type="evidence" value="ECO:0007669"/>
    <property type="project" value="UniProtKB-KW"/>
</dbReference>
<comment type="subcellular location">
    <subcellularLocation>
        <location evidence="2">Nucleus</location>
    </subcellularLocation>
</comment>
<dbReference type="AlphaFoldDB" id="A0AAV4HNQ3"/>
<dbReference type="GO" id="GO:0004518">
    <property type="term" value="F:nuclease activity"/>
    <property type="evidence" value="ECO:0007669"/>
    <property type="project" value="UniProtKB-KW"/>
</dbReference>
<dbReference type="GO" id="GO:0016787">
    <property type="term" value="F:hydrolase activity"/>
    <property type="evidence" value="ECO:0007669"/>
    <property type="project" value="UniProtKB-KW"/>
</dbReference>
<evidence type="ECO:0000256" key="1">
    <source>
        <dbReference type="ARBA" id="ARBA00001968"/>
    </source>
</evidence>
<evidence type="ECO:0000256" key="6">
    <source>
        <dbReference type="ARBA" id="ARBA00022801"/>
    </source>
</evidence>
<comment type="caution">
    <text evidence="9">The sequence shown here is derived from an EMBL/GenBank/DDBJ whole genome shotgun (WGS) entry which is preliminary data.</text>
</comment>
<dbReference type="InterPro" id="IPR027806">
    <property type="entry name" value="HARBI1_dom"/>
</dbReference>
<gene>
    <name evidence="9" type="ORF">ElyMa_002784300</name>
</gene>
<keyword evidence="5" id="KW-0479">Metal-binding</keyword>
<dbReference type="Proteomes" id="UP000762676">
    <property type="component" value="Unassembled WGS sequence"/>
</dbReference>
<protein>
    <submittedName>
        <fullName evidence="9">Nuclease harbi1</fullName>
    </submittedName>
</protein>
<keyword evidence="10" id="KW-1185">Reference proteome</keyword>
<evidence type="ECO:0000313" key="9">
    <source>
        <dbReference type="EMBL" id="GFR99085.1"/>
    </source>
</evidence>
<dbReference type="PANTHER" id="PTHR22930:SF85">
    <property type="entry name" value="GH03217P-RELATED"/>
    <property type="match status" value="1"/>
</dbReference>
<evidence type="ECO:0000256" key="5">
    <source>
        <dbReference type="ARBA" id="ARBA00022723"/>
    </source>
</evidence>
<dbReference type="Pfam" id="PF13359">
    <property type="entry name" value="DDE_Tnp_4"/>
    <property type="match status" value="1"/>
</dbReference>
<dbReference type="GO" id="GO:0005634">
    <property type="term" value="C:nucleus"/>
    <property type="evidence" value="ECO:0007669"/>
    <property type="project" value="UniProtKB-SubCell"/>
</dbReference>
<dbReference type="EMBL" id="BMAT01005738">
    <property type="protein sequence ID" value="GFR99085.1"/>
    <property type="molecule type" value="Genomic_DNA"/>
</dbReference>
<evidence type="ECO:0000256" key="3">
    <source>
        <dbReference type="ARBA" id="ARBA00006958"/>
    </source>
</evidence>
<keyword evidence="7" id="KW-0539">Nucleus</keyword>
<dbReference type="PANTHER" id="PTHR22930">
    <property type="match status" value="1"/>
</dbReference>
<sequence length="435" mass="50065">MQRYFQRALFKMATTKIAAIFFNMAPINPNIFKMAPKMAPSRRNVFKMAPSRPNVSRRALKTILIDEFGQNTRKLRCLMSLMSDNAAFIFQITNYQQQRIVRDPSAHIDNFVEETVPRYTIIQFREHFRMTPTTFAELCEWVAPQLPERTQTVEKKVLATIWLISNRDAYRDVADRFGMNKGTLHRIVMIVCTALTNLRHDVIKWPQHRQLRILAEEFSERCSFPGVVGAIDGTYINILGPSEDRDGYINRKGRPSIQLQAVCTKRLLFTDVYTGWPGSVHDSRVFFNSPLRQKLENGLLPPDYHLLGDSAYPLQGYLMTPFRDNGHLTMLERKYNSAQSSTRVDIERAFGLLKGKFRRLKELEMTKVQDIPIVIFAACVLHNFIIISSGIDEDDIELENQDGEGDDNLVNNARANNQRMPNANAKRLNIAHLLI</sequence>
<evidence type="ECO:0000256" key="2">
    <source>
        <dbReference type="ARBA" id="ARBA00004123"/>
    </source>
</evidence>